<proteinExistence type="predicted"/>
<organism evidence="2">
    <name type="scientific">Pyricularia oryzae (strain Y34)</name>
    <name type="common">Rice blast fungus</name>
    <name type="synonym">Magnaporthe oryzae</name>
    <dbReference type="NCBI Taxonomy" id="1143189"/>
    <lineage>
        <taxon>Eukaryota</taxon>
        <taxon>Fungi</taxon>
        <taxon>Dikarya</taxon>
        <taxon>Ascomycota</taxon>
        <taxon>Pezizomycotina</taxon>
        <taxon>Sordariomycetes</taxon>
        <taxon>Sordariomycetidae</taxon>
        <taxon>Magnaporthales</taxon>
        <taxon>Pyriculariaceae</taxon>
        <taxon>Pyricularia</taxon>
    </lineage>
</organism>
<feature type="signal peptide" evidence="1">
    <location>
        <begin position="1"/>
        <end position="19"/>
    </location>
</feature>
<evidence type="ECO:0000256" key="1">
    <source>
        <dbReference type="SAM" id="SignalP"/>
    </source>
</evidence>
<feature type="chain" id="PRO_5041741694" evidence="1">
    <location>
        <begin position="20"/>
        <end position="80"/>
    </location>
</feature>
<sequence length="80" mass="8769">MQVSKIALAIAFYSLSVAAFPIRANCGPTTSRELQNGVTSGTEVAVKHGFKLQAREDKLFKCGKLLRSKYRVTCSYGKVQ</sequence>
<gene>
    <name evidence="2" type="ORF">OOU_Y34scaffold00694g1</name>
</gene>
<keyword evidence="1" id="KW-0732">Signal</keyword>
<reference evidence="2" key="1">
    <citation type="journal article" date="2012" name="PLoS Genet.">
        <title>Comparative analysis of the genomes of two field isolates of the rice blast fungus Magnaporthe oryzae.</title>
        <authorList>
            <person name="Xue M."/>
            <person name="Yang J."/>
            <person name="Li Z."/>
            <person name="Hu S."/>
            <person name="Yao N."/>
            <person name="Dean R.A."/>
            <person name="Zhao W."/>
            <person name="Shen M."/>
            <person name="Zhang H."/>
            <person name="Li C."/>
            <person name="Liu L."/>
            <person name="Cao L."/>
            <person name="Xu X."/>
            <person name="Xing Y."/>
            <person name="Hsiang T."/>
            <person name="Zhang Z."/>
            <person name="Xu J.R."/>
            <person name="Peng Y.L."/>
        </authorList>
    </citation>
    <scope>NUCLEOTIDE SEQUENCE</scope>
    <source>
        <strain evidence="2">Y34</strain>
    </source>
</reference>
<protein>
    <submittedName>
        <fullName evidence="2">Uncharacterized protein</fullName>
    </submittedName>
</protein>
<dbReference type="AlphaFoldDB" id="A0AA97NSU1"/>
<name>A0AA97NSU1_PYRO3</name>
<dbReference type="Proteomes" id="UP000011086">
    <property type="component" value="Unassembled WGS sequence"/>
</dbReference>
<accession>A0AA97NSU1</accession>
<dbReference type="EMBL" id="JH793247">
    <property type="protein sequence ID" value="ELQ35665.1"/>
    <property type="molecule type" value="Genomic_DNA"/>
</dbReference>
<evidence type="ECO:0000313" key="2">
    <source>
        <dbReference type="EMBL" id="ELQ35665.1"/>
    </source>
</evidence>